<evidence type="ECO:0000313" key="2">
    <source>
        <dbReference type="EMBL" id="RKP47019.1"/>
    </source>
</evidence>
<gene>
    <name evidence="2" type="ORF">D7S89_16030</name>
</gene>
<dbReference type="OrthoDB" id="8595425at2"/>
<evidence type="ECO:0000259" key="1">
    <source>
        <dbReference type="Pfam" id="PF13788"/>
    </source>
</evidence>
<dbReference type="Proteomes" id="UP000280434">
    <property type="component" value="Unassembled WGS sequence"/>
</dbReference>
<reference evidence="2 3" key="1">
    <citation type="submission" date="2018-10" db="EMBL/GenBank/DDBJ databases">
        <title>Paraburkholderia sp. 7MK8-2, isolated from soil.</title>
        <authorList>
            <person name="Gao Z.-H."/>
            <person name="Qiu L.-H."/>
        </authorList>
    </citation>
    <scope>NUCLEOTIDE SEQUENCE [LARGE SCALE GENOMIC DNA]</scope>
    <source>
        <strain evidence="2 3">7MK8-2</strain>
    </source>
</reference>
<accession>A0A494XFU2</accession>
<name>A0A494XFU2_9BURK</name>
<dbReference type="Pfam" id="PF13788">
    <property type="entry name" value="DUF4180"/>
    <property type="match status" value="1"/>
</dbReference>
<comment type="caution">
    <text evidence="2">The sequence shown here is derived from an EMBL/GenBank/DDBJ whole genome shotgun (WGS) entry which is preliminary data.</text>
</comment>
<feature type="domain" description="DUF4180" evidence="1">
    <location>
        <begin position="4"/>
        <end position="112"/>
    </location>
</feature>
<dbReference type="InterPro" id="IPR025438">
    <property type="entry name" value="DUF4180"/>
</dbReference>
<keyword evidence="3" id="KW-1185">Reference proteome</keyword>
<proteinExistence type="predicted"/>
<dbReference type="AlphaFoldDB" id="A0A494XFU2"/>
<organism evidence="2 3">
    <name type="scientific">Trinickia fusca</name>
    <dbReference type="NCBI Taxonomy" id="2419777"/>
    <lineage>
        <taxon>Bacteria</taxon>
        <taxon>Pseudomonadati</taxon>
        <taxon>Pseudomonadota</taxon>
        <taxon>Betaproteobacteria</taxon>
        <taxon>Burkholderiales</taxon>
        <taxon>Burkholderiaceae</taxon>
        <taxon>Trinickia</taxon>
    </lineage>
</organism>
<evidence type="ECO:0000313" key="3">
    <source>
        <dbReference type="Proteomes" id="UP000280434"/>
    </source>
</evidence>
<sequence length="117" mass="13147">MGKHSVLIYSDSATILSCEEDAIALISTAWEHEATWLALPVQAIHDDFFRLETRLLGNITQKLVNYGLKLAIIGDISHWQMRSNALRSLVYETNRGSAIWFVDDLQALEHKLTAGAH</sequence>
<protein>
    <submittedName>
        <fullName evidence="2">DUF4180 domain-containing protein</fullName>
    </submittedName>
</protein>
<dbReference type="EMBL" id="RBZV01000006">
    <property type="protein sequence ID" value="RKP47019.1"/>
    <property type="molecule type" value="Genomic_DNA"/>
</dbReference>